<organism evidence="1 2">
    <name type="scientific">Collibacillus ludicampi</name>
    <dbReference type="NCBI Taxonomy" id="2771369"/>
    <lineage>
        <taxon>Bacteria</taxon>
        <taxon>Bacillati</taxon>
        <taxon>Bacillota</taxon>
        <taxon>Bacilli</taxon>
        <taxon>Bacillales</taxon>
        <taxon>Alicyclobacillaceae</taxon>
        <taxon>Collibacillus</taxon>
    </lineage>
</organism>
<reference evidence="1" key="1">
    <citation type="journal article" date="2023" name="Int. J. Syst. Evol. Microbiol.">
        <title>Collibacillus ludicampi gen. nov., sp. nov., a new soil bacterium of the family Alicyclobacillaceae.</title>
        <authorList>
            <person name="Jojima T."/>
            <person name="Ioku Y."/>
            <person name="Fukuta Y."/>
            <person name="Shirasaka N."/>
            <person name="Matsumura Y."/>
            <person name="Mori M."/>
        </authorList>
    </citation>
    <scope>NUCLEOTIDE SEQUENCE</scope>
    <source>
        <strain evidence="1">TP075</strain>
    </source>
</reference>
<accession>A0AAV4LIT2</accession>
<sequence>MYIWCLHCECVYPSKDWRKKGQQYGFCPNCGASEFTDGWNWSKLVKYNGYPKIPEVGKHYPLYPESGEKF</sequence>
<evidence type="ECO:0000313" key="2">
    <source>
        <dbReference type="Proteomes" id="UP001057291"/>
    </source>
</evidence>
<evidence type="ECO:0000313" key="1">
    <source>
        <dbReference type="EMBL" id="GIM47661.1"/>
    </source>
</evidence>
<comment type="caution">
    <text evidence="1">The sequence shown here is derived from an EMBL/GenBank/DDBJ whole genome shotgun (WGS) entry which is preliminary data.</text>
</comment>
<keyword evidence="2" id="KW-1185">Reference proteome</keyword>
<proteinExistence type="predicted"/>
<gene>
    <name evidence="1" type="ORF">DNHGIG_32100</name>
</gene>
<dbReference type="Proteomes" id="UP001057291">
    <property type="component" value="Unassembled WGS sequence"/>
</dbReference>
<dbReference type="AlphaFoldDB" id="A0AAV4LIT2"/>
<protein>
    <submittedName>
        <fullName evidence="1">Uncharacterized protein</fullName>
    </submittedName>
</protein>
<dbReference type="EMBL" id="BOQE01000001">
    <property type="protein sequence ID" value="GIM47661.1"/>
    <property type="molecule type" value="Genomic_DNA"/>
</dbReference>
<name>A0AAV4LIT2_9BACL</name>